<feature type="region of interest" description="Disordered" evidence="1">
    <location>
        <begin position="1"/>
        <end position="73"/>
    </location>
</feature>
<evidence type="ECO:0000313" key="3">
    <source>
        <dbReference type="Proteomes" id="UP001558613"/>
    </source>
</evidence>
<dbReference type="Proteomes" id="UP001558613">
    <property type="component" value="Unassembled WGS sequence"/>
</dbReference>
<feature type="compositionally biased region" description="Basic and acidic residues" evidence="1">
    <location>
        <begin position="29"/>
        <end position="47"/>
    </location>
</feature>
<protein>
    <submittedName>
        <fullName evidence="2">Uncharacterized protein</fullName>
    </submittedName>
</protein>
<comment type="caution">
    <text evidence="2">The sequence shown here is derived from an EMBL/GenBank/DDBJ whole genome shotgun (WGS) entry which is preliminary data.</text>
</comment>
<sequence>MNALERVEQRPTDGGVTSTESTDVLHFMSVDKMDLRGDSERARERGEAGPPEEYITTQTLGVRKRPLKRRRIL</sequence>
<keyword evidence="3" id="KW-1185">Reference proteome</keyword>
<organism evidence="2 3">
    <name type="scientific">Cirrhinus molitorella</name>
    <name type="common">mud carp</name>
    <dbReference type="NCBI Taxonomy" id="172907"/>
    <lineage>
        <taxon>Eukaryota</taxon>
        <taxon>Metazoa</taxon>
        <taxon>Chordata</taxon>
        <taxon>Craniata</taxon>
        <taxon>Vertebrata</taxon>
        <taxon>Euteleostomi</taxon>
        <taxon>Actinopterygii</taxon>
        <taxon>Neopterygii</taxon>
        <taxon>Teleostei</taxon>
        <taxon>Ostariophysi</taxon>
        <taxon>Cypriniformes</taxon>
        <taxon>Cyprinidae</taxon>
        <taxon>Labeoninae</taxon>
        <taxon>Labeonini</taxon>
        <taxon>Cirrhinus</taxon>
    </lineage>
</organism>
<name>A0ABR3MG12_9TELE</name>
<evidence type="ECO:0000313" key="2">
    <source>
        <dbReference type="EMBL" id="KAL1262638.1"/>
    </source>
</evidence>
<feature type="compositionally biased region" description="Basic and acidic residues" evidence="1">
    <location>
        <begin position="1"/>
        <end position="11"/>
    </location>
</feature>
<gene>
    <name evidence="2" type="ORF">QQF64_005377</name>
</gene>
<reference evidence="2 3" key="1">
    <citation type="submission" date="2023-09" db="EMBL/GenBank/DDBJ databases">
        <authorList>
            <person name="Wang M."/>
        </authorList>
    </citation>
    <scope>NUCLEOTIDE SEQUENCE [LARGE SCALE GENOMIC DNA]</scope>
    <source>
        <strain evidence="2">GT-2023</strain>
        <tissue evidence="2">Liver</tissue>
    </source>
</reference>
<proteinExistence type="predicted"/>
<feature type="compositionally biased region" description="Basic residues" evidence="1">
    <location>
        <begin position="62"/>
        <end position="73"/>
    </location>
</feature>
<accession>A0ABR3MG12</accession>
<evidence type="ECO:0000256" key="1">
    <source>
        <dbReference type="SAM" id="MobiDB-lite"/>
    </source>
</evidence>
<dbReference type="EMBL" id="JAYMGO010000013">
    <property type="protein sequence ID" value="KAL1262638.1"/>
    <property type="molecule type" value="Genomic_DNA"/>
</dbReference>